<dbReference type="Pfam" id="PF00816">
    <property type="entry name" value="Histone_HNS"/>
    <property type="match status" value="2"/>
</dbReference>
<proteinExistence type="inferred from homology"/>
<comment type="subcellular location">
    <subcellularLocation>
        <location evidence="1">Cytoplasm</location>
        <location evidence="1">Nucleoid</location>
    </subcellularLocation>
</comment>
<comment type="similarity">
    <text evidence="2">Belongs to the histone-like protein H-NS family.</text>
</comment>
<dbReference type="EMBL" id="JBBKZS010000043">
    <property type="protein sequence ID" value="MEJ8859904.1"/>
    <property type="molecule type" value="Genomic_DNA"/>
</dbReference>
<dbReference type="SMART" id="SM00528">
    <property type="entry name" value="HNS"/>
    <property type="match status" value="2"/>
</dbReference>
<protein>
    <submittedName>
        <fullName evidence="6">H-NS family nucleoid-associated regulatory protein</fullName>
    </submittedName>
</protein>
<accession>A0ABU8XJM8</accession>
<name>A0ABU8XJM8_9BURK</name>
<dbReference type="Gene3D" id="4.10.430.10">
    <property type="entry name" value="Histone-like protein H-NS, C-terminal domain"/>
    <property type="match status" value="2"/>
</dbReference>
<reference evidence="6 7" key="1">
    <citation type="submission" date="2024-03" db="EMBL/GenBank/DDBJ databases">
        <title>Novel species of the genus Variovorax.</title>
        <authorList>
            <person name="Liu Q."/>
            <person name="Xin Y.-H."/>
        </authorList>
    </citation>
    <scope>NUCLEOTIDE SEQUENCE [LARGE SCALE GENOMIC DNA]</scope>
    <source>
        <strain evidence="6 7">KACC 18901</strain>
    </source>
</reference>
<dbReference type="Proteomes" id="UP001367030">
    <property type="component" value="Unassembled WGS sequence"/>
</dbReference>
<dbReference type="RefSeq" id="WP_340339937.1">
    <property type="nucleotide sequence ID" value="NZ_JBBKZS010000043.1"/>
</dbReference>
<dbReference type="PANTHER" id="PTHR38097:SF2">
    <property type="entry name" value="DNA-BINDING PROTEIN STPA"/>
    <property type="match status" value="1"/>
</dbReference>
<dbReference type="InterPro" id="IPR037150">
    <property type="entry name" value="H-NS_C_dom_sf"/>
</dbReference>
<evidence type="ECO:0000313" key="6">
    <source>
        <dbReference type="EMBL" id="MEJ8859904.1"/>
    </source>
</evidence>
<organism evidence="6 7">
    <name type="scientific">Variovorax robiniae</name>
    <dbReference type="NCBI Taxonomy" id="1836199"/>
    <lineage>
        <taxon>Bacteria</taxon>
        <taxon>Pseudomonadati</taxon>
        <taxon>Pseudomonadota</taxon>
        <taxon>Betaproteobacteria</taxon>
        <taxon>Burkholderiales</taxon>
        <taxon>Comamonadaceae</taxon>
        <taxon>Variovorax</taxon>
    </lineage>
</organism>
<keyword evidence="4" id="KW-0238">DNA-binding</keyword>
<evidence type="ECO:0000256" key="4">
    <source>
        <dbReference type="ARBA" id="ARBA00023125"/>
    </source>
</evidence>
<evidence type="ECO:0000313" key="7">
    <source>
        <dbReference type="Proteomes" id="UP001367030"/>
    </source>
</evidence>
<evidence type="ECO:0000259" key="5">
    <source>
        <dbReference type="SMART" id="SM00528"/>
    </source>
</evidence>
<dbReference type="SUPFAM" id="SSF81273">
    <property type="entry name" value="H-NS histone-like proteins"/>
    <property type="match status" value="2"/>
</dbReference>
<evidence type="ECO:0000256" key="2">
    <source>
        <dbReference type="ARBA" id="ARBA00010610"/>
    </source>
</evidence>
<feature type="domain" description="DNA-binding protein H-NS-like C-terminal" evidence="5">
    <location>
        <begin position="119"/>
        <end position="165"/>
    </location>
</feature>
<dbReference type="PANTHER" id="PTHR38097">
    <property type="match status" value="1"/>
</dbReference>
<keyword evidence="7" id="KW-1185">Reference proteome</keyword>
<keyword evidence="3" id="KW-0963">Cytoplasm</keyword>
<comment type="caution">
    <text evidence="6">The sequence shown here is derived from an EMBL/GenBank/DDBJ whole genome shotgun (WGS) entry which is preliminary data.</text>
</comment>
<evidence type="ECO:0000256" key="1">
    <source>
        <dbReference type="ARBA" id="ARBA00004453"/>
    </source>
</evidence>
<sequence>MAQSYAQIQKQIASLQRKAEAIRQSEMNGVIDRIKVAIAHYGLTPAHLFGSTKSPTSKYTVSAPNKFVDGKGNSWAGRGPRPQWLRDALAAGADIDDFKSAQVASAVADNTSPAVARATKKQAKRLASKIAYADDAGNTWTGRGPRPGWLKSALSAGKDLKDFSKQAG</sequence>
<gene>
    <name evidence="6" type="ORF">WKW79_35515</name>
</gene>
<dbReference type="InterPro" id="IPR027444">
    <property type="entry name" value="H-NS_C_dom"/>
</dbReference>
<evidence type="ECO:0000256" key="3">
    <source>
        <dbReference type="ARBA" id="ARBA00022490"/>
    </source>
</evidence>
<feature type="domain" description="DNA-binding protein H-NS-like C-terminal" evidence="5">
    <location>
        <begin position="55"/>
        <end position="100"/>
    </location>
</feature>